<dbReference type="RefSeq" id="WP_269926558.1">
    <property type="nucleotide sequence ID" value="NZ_JAMKBJ010000007.1"/>
</dbReference>
<dbReference type="Gene3D" id="3.20.20.370">
    <property type="entry name" value="Glycoside hydrolase/deacetylase"/>
    <property type="match status" value="1"/>
</dbReference>
<sequence length="328" mass="38496">MTNSGALIVSLDFELNWGVHDVFSLEQYGAQLLGARKAIPRMLDLFKQYDVHATWGVVGLLCFVTKQEMLEHLPEIKPSYLNSHFSPYEKLDMVGDDESMDPYHFGASFLRGIAETPHQEIGSHTFSHFYCLEEGQTSEQFEADLIACKNILEMRHVDMKSFIFPRNQTDHHYLEICKKHGVISYRGNEKNWVYEACNYGQQHPLKRATRLVDHYINLTGHHTYKLEKSRQDPIINLPASRFLRPYSNKMKMLESFRLNRIKNSLTYAAKKGEIYHLWWHPHNFGLNLDENMRFLESIFEHVEILKKRYSFVSLNMKEAAQKIQLEHL</sequence>
<proteinExistence type="predicted"/>
<dbReference type="InterPro" id="IPR011330">
    <property type="entry name" value="Glyco_hydro/deAcase_b/a-brl"/>
</dbReference>
<dbReference type="EMBL" id="JAMKBJ010000007">
    <property type="protein sequence ID" value="MCZ8537463.1"/>
    <property type="molecule type" value="Genomic_DNA"/>
</dbReference>
<dbReference type="GO" id="GO:0016810">
    <property type="term" value="F:hydrolase activity, acting on carbon-nitrogen (but not peptide) bonds"/>
    <property type="evidence" value="ECO:0007669"/>
    <property type="project" value="InterPro"/>
</dbReference>
<feature type="domain" description="NodB homology" evidence="1">
    <location>
        <begin position="36"/>
        <end position="182"/>
    </location>
</feature>
<dbReference type="InterPro" id="IPR002509">
    <property type="entry name" value="NODB_dom"/>
</dbReference>
<keyword evidence="3" id="KW-1185">Reference proteome</keyword>
<evidence type="ECO:0000313" key="3">
    <source>
        <dbReference type="Proteomes" id="UP001152173"/>
    </source>
</evidence>
<evidence type="ECO:0000259" key="1">
    <source>
        <dbReference type="Pfam" id="PF01522"/>
    </source>
</evidence>
<dbReference type="AlphaFoldDB" id="A0A9X3LGD4"/>
<comment type="caution">
    <text evidence="2">The sequence shown here is derived from an EMBL/GenBank/DDBJ whole genome shotgun (WGS) entry which is preliminary data.</text>
</comment>
<dbReference type="Proteomes" id="UP001152173">
    <property type="component" value="Unassembled WGS sequence"/>
</dbReference>
<protein>
    <submittedName>
        <fullName evidence="2">Polysaccharide deacetylase family protein</fullName>
    </submittedName>
</protein>
<organism evidence="2 3">
    <name type="scientific">Paenisporosarcina quisquiliarum</name>
    <dbReference type="NCBI Taxonomy" id="365346"/>
    <lineage>
        <taxon>Bacteria</taxon>
        <taxon>Bacillati</taxon>
        <taxon>Bacillota</taxon>
        <taxon>Bacilli</taxon>
        <taxon>Bacillales</taxon>
        <taxon>Caryophanaceae</taxon>
        <taxon>Paenisporosarcina</taxon>
    </lineage>
</organism>
<name>A0A9X3LGD4_9BACL</name>
<dbReference type="SUPFAM" id="SSF88713">
    <property type="entry name" value="Glycoside hydrolase/deacetylase"/>
    <property type="match status" value="1"/>
</dbReference>
<reference evidence="2" key="1">
    <citation type="submission" date="2022-05" db="EMBL/GenBank/DDBJ databases">
        <authorList>
            <person name="Colautti A."/>
            <person name="Iacumin L."/>
        </authorList>
    </citation>
    <scope>NUCLEOTIDE SEQUENCE</scope>
    <source>
        <strain evidence="2">SK 55</strain>
    </source>
</reference>
<accession>A0A9X3LGD4</accession>
<gene>
    <name evidence="2" type="ORF">M9R32_09740</name>
</gene>
<dbReference type="CDD" id="cd10929">
    <property type="entry name" value="CE4_u5"/>
    <property type="match status" value="1"/>
</dbReference>
<dbReference type="Pfam" id="PF01522">
    <property type="entry name" value="Polysacc_deac_1"/>
    <property type="match status" value="1"/>
</dbReference>
<evidence type="ECO:0000313" key="2">
    <source>
        <dbReference type="EMBL" id="MCZ8537463.1"/>
    </source>
</evidence>
<dbReference type="GO" id="GO:0005975">
    <property type="term" value="P:carbohydrate metabolic process"/>
    <property type="evidence" value="ECO:0007669"/>
    <property type="project" value="InterPro"/>
</dbReference>